<feature type="transmembrane region" description="Helical" evidence="7">
    <location>
        <begin position="109"/>
        <end position="131"/>
    </location>
</feature>
<sequence length="136" mass="14382">MDLIVLIGRVLFVLLFLNSAFGHFTKTEGMAGYAESKGVPSPRLATQASGAVQLVGALMVLLGVWADLGALLLVLFLLPTAFVMHAFWKESDPQAKQMGMTQFLKDVSLAGAALMFFGLYAGAGSELGLTVTGPLF</sequence>
<evidence type="ECO:0000256" key="2">
    <source>
        <dbReference type="ARBA" id="ARBA00006679"/>
    </source>
</evidence>
<dbReference type="RefSeq" id="WP_121222280.1">
    <property type="nucleotide sequence ID" value="NZ_JBIUBA010000010.1"/>
</dbReference>
<evidence type="ECO:0000256" key="7">
    <source>
        <dbReference type="SAM" id="Phobius"/>
    </source>
</evidence>
<organism evidence="8 9">
    <name type="scientific">Saccharothrix variisporea</name>
    <dbReference type="NCBI Taxonomy" id="543527"/>
    <lineage>
        <taxon>Bacteria</taxon>
        <taxon>Bacillati</taxon>
        <taxon>Actinomycetota</taxon>
        <taxon>Actinomycetes</taxon>
        <taxon>Pseudonocardiales</taxon>
        <taxon>Pseudonocardiaceae</taxon>
        <taxon>Saccharothrix</taxon>
    </lineage>
</organism>
<proteinExistence type="inferred from homology"/>
<evidence type="ECO:0000313" key="9">
    <source>
        <dbReference type="Proteomes" id="UP000272729"/>
    </source>
</evidence>
<keyword evidence="5 7" id="KW-1133">Transmembrane helix</keyword>
<evidence type="ECO:0000313" key="8">
    <source>
        <dbReference type="EMBL" id="RKT70079.1"/>
    </source>
</evidence>
<feature type="transmembrane region" description="Helical" evidence="7">
    <location>
        <begin position="68"/>
        <end position="88"/>
    </location>
</feature>
<dbReference type="EMBL" id="RBXR01000001">
    <property type="protein sequence ID" value="RKT70079.1"/>
    <property type="molecule type" value="Genomic_DNA"/>
</dbReference>
<keyword evidence="4 7" id="KW-0812">Transmembrane</keyword>
<evidence type="ECO:0000256" key="1">
    <source>
        <dbReference type="ARBA" id="ARBA00004651"/>
    </source>
</evidence>
<protein>
    <submittedName>
        <fullName evidence="8">Putative membrane protein YphA (DoxX/SURF4 family)</fullName>
    </submittedName>
</protein>
<evidence type="ECO:0000256" key="5">
    <source>
        <dbReference type="ARBA" id="ARBA00022989"/>
    </source>
</evidence>
<dbReference type="AlphaFoldDB" id="A0A495X8Y2"/>
<evidence type="ECO:0000256" key="6">
    <source>
        <dbReference type="ARBA" id="ARBA00023136"/>
    </source>
</evidence>
<dbReference type="PANTHER" id="PTHR33452">
    <property type="entry name" value="OXIDOREDUCTASE CATD-RELATED"/>
    <property type="match status" value="1"/>
</dbReference>
<gene>
    <name evidence="8" type="ORF">DFJ66_3320</name>
</gene>
<keyword evidence="6 7" id="KW-0472">Membrane</keyword>
<dbReference type="Pfam" id="PF07681">
    <property type="entry name" value="DoxX"/>
    <property type="match status" value="1"/>
</dbReference>
<dbReference type="InterPro" id="IPR032808">
    <property type="entry name" value="DoxX"/>
</dbReference>
<name>A0A495X8Y2_9PSEU</name>
<dbReference type="GO" id="GO:0005886">
    <property type="term" value="C:plasma membrane"/>
    <property type="evidence" value="ECO:0007669"/>
    <property type="project" value="UniProtKB-SubCell"/>
</dbReference>
<comment type="subcellular location">
    <subcellularLocation>
        <location evidence="1">Cell membrane</location>
        <topology evidence="1">Multi-pass membrane protein</topology>
    </subcellularLocation>
</comment>
<dbReference type="InterPro" id="IPR051907">
    <property type="entry name" value="DoxX-like_oxidoreductase"/>
</dbReference>
<reference evidence="8 9" key="1">
    <citation type="submission" date="2018-10" db="EMBL/GenBank/DDBJ databases">
        <title>Sequencing the genomes of 1000 actinobacteria strains.</title>
        <authorList>
            <person name="Klenk H.-P."/>
        </authorList>
    </citation>
    <scope>NUCLEOTIDE SEQUENCE [LARGE SCALE GENOMIC DNA]</scope>
    <source>
        <strain evidence="8 9">DSM 43911</strain>
    </source>
</reference>
<accession>A0A495X8Y2</accession>
<evidence type="ECO:0000256" key="3">
    <source>
        <dbReference type="ARBA" id="ARBA00022475"/>
    </source>
</evidence>
<comment type="similarity">
    <text evidence="2">Belongs to the DoxX family.</text>
</comment>
<keyword evidence="9" id="KW-1185">Reference proteome</keyword>
<dbReference type="OrthoDB" id="329282at2"/>
<evidence type="ECO:0000256" key="4">
    <source>
        <dbReference type="ARBA" id="ARBA00022692"/>
    </source>
</evidence>
<dbReference type="Proteomes" id="UP000272729">
    <property type="component" value="Unassembled WGS sequence"/>
</dbReference>
<comment type="caution">
    <text evidence="8">The sequence shown here is derived from an EMBL/GenBank/DDBJ whole genome shotgun (WGS) entry which is preliminary data.</text>
</comment>
<dbReference type="PANTHER" id="PTHR33452:SF1">
    <property type="entry name" value="INNER MEMBRANE PROTEIN YPHA-RELATED"/>
    <property type="match status" value="1"/>
</dbReference>
<keyword evidence="3" id="KW-1003">Cell membrane</keyword>